<dbReference type="Pfam" id="PF00903">
    <property type="entry name" value="Glyoxalase"/>
    <property type="match status" value="1"/>
</dbReference>
<protein>
    <recommendedName>
        <fullName evidence="1">Glyoxalase/fosfomycin resistance/dioxygenase domain-containing protein</fullName>
    </recommendedName>
</protein>
<reference evidence="2" key="1">
    <citation type="submission" date="2021-12" db="EMBL/GenBank/DDBJ databases">
        <authorList>
            <person name="Zaccaron A."/>
            <person name="Stergiopoulos I."/>
        </authorList>
    </citation>
    <scope>NUCLEOTIDE SEQUENCE</scope>
    <source>
        <strain evidence="2">Race5_Kim</strain>
    </source>
</reference>
<feature type="domain" description="Glyoxalase/fosfomycin resistance/dioxygenase" evidence="1">
    <location>
        <begin position="11"/>
        <end position="155"/>
    </location>
</feature>
<proteinExistence type="predicted"/>
<dbReference type="InterPro" id="IPR029068">
    <property type="entry name" value="Glyas_Bleomycin-R_OHBP_Dase"/>
</dbReference>
<dbReference type="RefSeq" id="XP_047769534.1">
    <property type="nucleotide sequence ID" value="XM_047913416.1"/>
</dbReference>
<dbReference type="OrthoDB" id="16820at2759"/>
<dbReference type="SUPFAM" id="SSF54593">
    <property type="entry name" value="Glyoxalase/Bleomycin resistance protein/Dihydroxybiphenyl dioxygenase"/>
    <property type="match status" value="1"/>
</dbReference>
<dbReference type="Gene3D" id="3.10.180.10">
    <property type="entry name" value="2,3-Dihydroxybiphenyl 1,2-Dioxygenase, domain 1"/>
    <property type="match status" value="1"/>
</dbReference>
<dbReference type="PANTHER" id="PTHR21366:SF22">
    <property type="entry name" value="VOC DOMAIN-CONTAINING PROTEIN"/>
    <property type="match status" value="1"/>
</dbReference>
<dbReference type="EMBL" id="CP090175">
    <property type="protein sequence ID" value="UJO25168.1"/>
    <property type="molecule type" value="Genomic_DNA"/>
</dbReference>
<evidence type="ECO:0000313" key="3">
    <source>
        <dbReference type="Proteomes" id="UP000756132"/>
    </source>
</evidence>
<dbReference type="InterPro" id="IPR050383">
    <property type="entry name" value="GlyoxalaseI/FosfomycinResist"/>
</dbReference>
<keyword evidence="3" id="KW-1185">Reference proteome</keyword>
<dbReference type="GeneID" id="71994146"/>
<dbReference type="Proteomes" id="UP000756132">
    <property type="component" value="Chromosome 13"/>
</dbReference>
<evidence type="ECO:0000313" key="2">
    <source>
        <dbReference type="EMBL" id="UJO25168.1"/>
    </source>
</evidence>
<dbReference type="PANTHER" id="PTHR21366">
    <property type="entry name" value="GLYOXALASE FAMILY PROTEIN"/>
    <property type="match status" value="1"/>
</dbReference>
<dbReference type="AlphaFoldDB" id="A0A9Q8PMJ1"/>
<organism evidence="2 3">
    <name type="scientific">Passalora fulva</name>
    <name type="common">Tomato leaf mold</name>
    <name type="synonym">Cladosporium fulvum</name>
    <dbReference type="NCBI Taxonomy" id="5499"/>
    <lineage>
        <taxon>Eukaryota</taxon>
        <taxon>Fungi</taxon>
        <taxon>Dikarya</taxon>
        <taxon>Ascomycota</taxon>
        <taxon>Pezizomycotina</taxon>
        <taxon>Dothideomycetes</taxon>
        <taxon>Dothideomycetidae</taxon>
        <taxon>Mycosphaerellales</taxon>
        <taxon>Mycosphaerellaceae</taxon>
        <taxon>Fulvia</taxon>
    </lineage>
</organism>
<dbReference type="InterPro" id="IPR004360">
    <property type="entry name" value="Glyas_Fos-R_dOase_dom"/>
</dbReference>
<reference evidence="2" key="2">
    <citation type="journal article" date="2022" name="Microb. Genom.">
        <title>A chromosome-scale genome assembly of the tomato pathogen Cladosporium fulvum reveals a compartmentalized genome architecture and the presence of a dispensable chromosome.</title>
        <authorList>
            <person name="Zaccaron A.Z."/>
            <person name="Chen L.H."/>
            <person name="Samaras A."/>
            <person name="Stergiopoulos I."/>
        </authorList>
    </citation>
    <scope>NUCLEOTIDE SEQUENCE</scope>
    <source>
        <strain evidence="2">Race5_Kim</strain>
    </source>
</reference>
<evidence type="ECO:0000259" key="1">
    <source>
        <dbReference type="Pfam" id="PF00903"/>
    </source>
</evidence>
<accession>A0A9Q8PMJ1</accession>
<name>A0A9Q8PMJ1_PASFU</name>
<dbReference type="KEGG" id="ffu:CLAFUR5_14268"/>
<gene>
    <name evidence="2" type="ORF">CLAFUR5_14268</name>
</gene>
<sequence>MCPRPPIPSTILETCLYVRSLSASKAFYGDLIGLVPDVKTERLISYPVGPTSTLLLFKMGETTEDWPRTNANANKSGKPICIPASGPTKEVEKAVLSGNERLNLHFCFGTEKREDTEAWEAYFEEKGVEVIGRMEWERGGYSVYVRDPDGGVVEFGSRGLWPHF</sequence>